<proteinExistence type="predicted"/>
<comment type="caution">
    <text evidence="2">The sequence shown here is derived from an EMBL/GenBank/DDBJ whole genome shotgun (WGS) entry which is preliminary data.</text>
</comment>
<protein>
    <submittedName>
        <fullName evidence="2">Uncharacterized protein</fullName>
    </submittedName>
</protein>
<reference evidence="2" key="1">
    <citation type="submission" date="2020-05" db="EMBL/GenBank/DDBJ databases">
        <title>WGS assembly of Panicum virgatum.</title>
        <authorList>
            <person name="Lovell J.T."/>
            <person name="Jenkins J."/>
            <person name="Shu S."/>
            <person name="Juenger T.E."/>
            <person name="Schmutz J."/>
        </authorList>
    </citation>
    <scope>NUCLEOTIDE SEQUENCE</scope>
    <source>
        <strain evidence="2">AP13</strain>
    </source>
</reference>
<organism evidence="2 3">
    <name type="scientific">Panicum virgatum</name>
    <name type="common">Blackwell switchgrass</name>
    <dbReference type="NCBI Taxonomy" id="38727"/>
    <lineage>
        <taxon>Eukaryota</taxon>
        <taxon>Viridiplantae</taxon>
        <taxon>Streptophyta</taxon>
        <taxon>Embryophyta</taxon>
        <taxon>Tracheophyta</taxon>
        <taxon>Spermatophyta</taxon>
        <taxon>Magnoliopsida</taxon>
        <taxon>Liliopsida</taxon>
        <taxon>Poales</taxon>
        <taxon>Poaceae</taxon>
        <taxon>PACMAD clade</taxon>
        <taxon>Panicoideae</taxon>
        <taxon>Panicodae</taxon>
        <taxon>Paniceae</taxon>
        <taxon>Panicinae</taxon>
        <taxon>Panicum</taxon>
        <taxon>Panicum sect. Hiantes</taxon>
    </lineage>
</organism>
<gene>
    <name evidence="2" type="ORF">PVAP13_5KG216100</name>
</gene>
<evidence type="ECO:0000313" key="2">
    <source>
        <dbReference type="EMBL" id="KAG2597025.1"/>
    </source>
</evidence>
<name>A0A8T0SIU5_PANVG</name>
<keyword evidence="3" id="KW-1185">Reference proteome</keyword>
<evidence type="ECO:0000313" key="3">
    <source>
        <dbReference type="Proteomes" id="UP000823388"/>
    </source>
</evidence>
<dbReference type="Proteomes" id="UP000823388">
    <property type="component" value="Chromosome 5K"/>
</dbReference>
<dbReference type="AlphaFoldDB" id="A0A8T0SIU5"/>
<dbReference type="EMBL" id="CM029045">
    <property type="protein sequence ID" value="KAG2597025.1"/>
    <property type="molecule type" value="Genomic_DNA"/>
</dbReference>
<evidence type="ECO:0000256" key="1">
    <source>
        <dbReference type="SAM" id="MobiDB-lite"/>
    </source>
</evidence>
<sequence length="149" mass="16400">MSTLLGTGTQFLAQLHPSKVEHGHRRGRYKERSDHGQRCAGLRQALRTSGEPGAGDRRSTARVRSGGRNVTRRPAALPSYGRAVDEVRSALFLGFLLLVHLRQSTSDSFDPPSLRRHAFGVQRHPLPRSPLPSNNSSAVQGQLNAYELL</sequence>
<feature type="region of interest" description="Disordered" evidence="1">
    <location>
        <begin position="17"/>
        <end position="76"/>
    </location>
</feature>
<accession>A0A8T0SIU5</accession>